<feature type="signal peptide" evidence="1">
    <location>
        <begin position="1"/>
        <end position="23"/>
    </location>
</feature>
<sequence length="352" mass="38702">MSFKNLLAGLTLAGVCLSAPLSATSESFSMIVSSDPQYPWTNCTDGDCDEDADTRIQRARQLNIDQRDAMTSLADTRGDVKGVIINGDLTAYGHPKELKVYKEIWLASPLKLYEGLGNHDYLNNINDTWLNQAANGMIDYMVARLSGPLGVEADVTVANGLMSKTTTGSLSYSWDVGDIHFVQLHNFPTYERQWSTFVWTSMTQKTYVIENALDWLETDLVKAHAQGKTIILNMHDTGEHWLMADGGFAGANHADRLAMSERFSDLLRQFPVTAIFAGHYHKLIGPEGVWDGMPDYEGVPIFYSGSTSQSRFLLAEFGTDALSVQGYSSIGGLGTPVTEVWTVPFKASVSSN</sequence>
<dbReference type="PANTHER" id="PTHR43143">
    <property type="entry name" value="METALLOPHOSPHOESTERASE, CALCINEURIN SUPERFAMILY"/>
    <property type="match status" value="1"/>
</dbReference>
<dbReference type="InterPro" id="IPR004843">
    <property type="entry name" value="Calcineurin-like_PHP"/>
</dbReference>
<evidence type="ECO:0000259" key="2">
    <source>
        <dbReference type="Pfam" id="PF00149"/>
    </source>
</evidence>
<accession>A0ABW1S604</accession>
<dbReference type="Proteomes" id="UP001596303">
    <property type="component" value="Unassembled WGS sequence"/>
</dbReference>
<reference evidence="4" key="1">
    <citation type="journal article" date="2019" name="Int. J. Syst. Evol. Microbiol.">
        <title>The Global Catalogue of Microorganisms (GCM) 10K type strain sequencing project: providing services to taxonomists for standard genome sequencing and annotation.</title>
        <authorList>
            <consortium name="The Broad Institute Genomics Platform"/>
            <consortium name="The Broad Institute Genome Sequencing Center for Infectious Disease"/>
            <person name="Wu L."/>
            <person name="Ma J."/>
        </authorList>
    </citation>
    <scope>NUCLEOTIDE SEQUENCE [LARGE SCALE GENOMIC DNA]</scope>
    <source>
        <strain evidence="4">CGMCC-1.15741</strain>
    </source>
</reference>
<dbReference type="EMBL" id="JBHSSW010000004">
    <property type="protein sequence ID" value="MFC6197086.1"/>
    <property type="molecule type" value="Genomic_DNA"/>
</dbReference>
<dbReference type="InterPro" id="IPR051918">
    <property type="entry name" value="STPP_CPPED1"/>
</dbReference>
<dbReference type="InterPro" id="IPR029052">
    <property type="entry name" value="Metallo-depent_PP-like"/>
</dbReference>
<dbReference type="Gene3D" id="3.60.21.10">
    <property type="match status" value="1"/>
</dbReference>
<keyword evidence="1" id="KW-0732">Signal</keyword>
<proteinExistence type="predicted"/>
<name>A0ABW1S604_9PROT</name>
<feature type="chain" id="PRO_5045653806" evidence="1">
    <location>
        <begin position="24"/>
        <end position="352"/>
    </location>
</feature>
<evidence type="ECO:0000313" key="3">
    <source>
        <dbReference type="EMBL" id="MFC6197086.1"/>
    </source>
</evidence>
<keyword evidence="4" id="KW-1185">Reference proteome</keyword>
<feature type="domain" description="Calcineurin-like phosphoesterase" evidence="2">
    <location>
        <begin position="78"/>
        <end position="282"/>
    </location>
</feature>
<dbReference type="RefSeq" id="WP_377375450.1">
    <property type="nucleotide sequence ID" value="NZ_JBHSSW010000004.1"/>
</dbReference>
<dbReference type="Pfam" id="PF00149">
    <property type="entry name" value="Metallophos"/>
    <property type="match status" value="1"/>
</dbReference>
<evidence type="ECO:0000256" key="1">
    <source>
        <dbReference type="SAM" id="SignalP"/>
    </source>
</evidence>
<dbReference type="SUPFAM" id="SSF56300">
    <property type="entry name" value="Metallo-dependent phosphatases"/>
    <property type="match status" value="1"/>
</dbReference>
<evidence type="ECO:0000313" key="4">
    <source>
        <dbReference type="Proteomes" id="UP001596303"/>
    </source>
</evidence>
<protein>
    <submittedName>
        <fullName evidence="3">Metallophosphoesterase</fullName>
    </submittedName>
</protein>
<dbReference type="PANTHER" id="PTHR43143:SF1">
    <property type="entry name" value="SERINE_THREONINE-PROTEIN PHOSPHATASE CPPED1"/>
    <property type="match status" value="1"/>
</dbReference>
<organism evidence="3 4">
    <name type="scientific">Ponticaulis profundi</name>
    <dbReference type="NCBI Taxonomy" id="2665222"/>
    <lineage>
        <taxon>Bacteria</taxon>
        <taxon>Pseudomonadati</taxon>
        <taxon>Pseudomonadota</taxon>
        <taxon>Alphaproteobacteria</taxon>
        <taxon>Hyphomonadales</taxon>
        <taxon>Hyphomonadaceae</taxon>
        <taxon>Ponticaulis</taxon>
    </lineage>
</organism>
<comment type="caution">
    <text evidence="3">The sequence shown here is derived from an EMBL/GenBank/DDBJ whole genome shotgun (WGS) entry which is preliminary data.</text>
</comment>
<gene>
    <name evidence="3" type="ORF">ACFQDM_03310</name>
</gene>